<keyword evidence="3" id="KW-0479">Metal-binding</keyword>
<dbReference type="CDD" id="cd00371">
    <property type="entry name" value="HMA"/>
    <property type="match status" value="1"/>
</dbReference>
<evidence type="ECO:0000256" key="4">
    <source>
        <dbReference type="ARBA" id="ARBA00023289"/>
    </source>
</evidence>
<protein>
    <recommendedName>
        <fullName evidence="7">HMA domain-containing protein</fullName>
    </recommendedName>
</protein>
<evidence type="ECO:0000256" key="2">
    <source>
        <dbReference type="ARBA" id="ARBA00022481"/>
    </source>
</evidence>
<dbReference type="EMBL" id="SDRB02012217">
    <property type="protein sequence ID" value="THF98390.1"/>
    <property type="molecule type" value="Genomic_DNA"/>
</dbReference>
<reference evidence="8 9" key="1">
    <citation type="journal article" date="2018" name="Proc. Natl. Acad. Sci. U.S.A.">
        <title>Draft genome sequence of Camellia sinensis var. sinensis provides insights into the evolution of the tea genome and tea quality.</title>
        <authorList>
            <person name="Wei C."/>
            <person name="Yang H."/>
            <person name="Wang S."/>
            <person name="Zhao J."/>
            <person name="Liu C."/>
            <person name="Gao L."/>
            <person name="Xia E."/>
            <person name="Lu Y."/>
            <person name="Tai Y."/>
            <person name="She G."/>
            <person name="Sun J."/>
            <person name="Cao H."/>
            <person name="Tong W."/>
            <person name="Gao Q."/>
            <person name="Li Y."/>
            <person name="Deng W."/>
            <person name="Jiang X."/>
            <person name="Wang W."/>
            <person name="Chen Q."/>
            <person name="Zhang S."/>
            <person name="Li H."/>
            <person name="Wu J."/>
            <person name="Wang P."/>
            <person name="Li P."/>
            <person name="Shi C."/>
            <person name="Zheng F."/>
            <person name="Jian J."/>
            <person name="Huang B."/>
            <person name="Shan D."/>
            <person name="Shi M."/>
            <person name="Fang C."/>
            <person name="Yue Y."/>
            <person name="Li F."/>
            <person name="Li D."/>
            <person name="Wei S."/>
            <person name="Han B."/>
            <person name="Jiang C."/>
            <person name="Yin Y."/>
            <person name="Xia T."/>
            <person name="Zhang Z."/>
            <person name="Bennetzen J.L."/>
            <person name="Zhao S."/>
            <person name="Wan X."/>
        </authorList>
    </citation>
    <scope>NUCLEOTIDE SEQUENCE [LARGE SCALE GENOMIC DNA]</scope>
    <source>
        <strain evidence="9">cv. Shuchazao</strain>
        <tissue evidence="8">Leaf</tissue>
    </source>
</reference>
<dbReference type="Gene3D" id="3.30.70.100">
    <property type="match status" value="1"/>
</dbReference>
<organism evidence="8 9">
    <name type="scientific">Camellia sinensis var. sinensis</name>
    <name type="common">China tea</name>
    <dbReference type="NCBI Taxonomy" id="542762"/>
    <lineage>
        <taxon>Eukaryota</taxon>
        <taxon>Viridiplantae</taxon>
        <taxon>Streptophyta</taxon>
        <taxon>Embryophyta</taxon>
        <taxon>Tracheophyta</taxon>
        <taxon>Spermatophyta</taxon>
        <taxon>Magnoliopsida</taxon>
        <taxon>eudicotyledons</taxon>
        <taxon>Gunneridae</taxon>
        <taxon>Pentapetalae</taxon>
        <taxon>asterids</taxon>
        <taxon>Ericales</taxon>
        <taxon>Theaceae</taxon>
        <taxon>Camellia</taxon>
    </lineage>
</organism>
<dbReference type="GO" id="GO:0046872">
    <property type="term" value="F:metal ion binding"/>
    <property type="evidence" value="ECO:0007669"/>
    <property type="project" value="UniProtKB-KW"/>
</dbReference>
<evidence type="ECO:0000259" key="7">
    <source>
        <dbReference type="PROSITE" id="PS50846"/>
    </source>
</evidence>
<evidence type="ECO:0000256" key="6">
    <source>
        <dbReference type="SAM" id="MobiDB-lite"/>
    </source>
</evidence>
<feature type="compositionally biased region" description="Basic and acidic residues" evidence="6">
    <location>
        <begin position="249"/>
        <end position="278"/>
    </location>
</feature>
<gene>
    <name evidence="8" type="ORF">TEA_029204</name>
</gene>
<sequence length="287" mass="32338">MIEMEPNGSRSTPFPCHEEMVIEFMTMKGLTSLSLSVRIAFSSKKNRALIGIVEGREILKIGRTHISTQVLKVHINCDGCRQKVKKLLKRIEGVYTVDVDSEQHKVTVTGIVESDTLIKKLGRSGKHAEIWSPPINIDQNQNHEEHANWIKNGKAQNQMQRRQMKEMKRPKSRLPPTCGPEAEEDWGYYGYLNHHNMGMDDEAITDGMENVHVGGNGQGYGIDGDDNMKSIMGFQGTSIQPTISDDDDEHGHTQYGYHEHGYASHAYREQPSDDESLHAHASTLDDE</sequence>
<dbReference type="InterPro" id="IPR036163">
    <property type="entry name" value="HMA_dom_sf"/>
</dbReference>
<dbReference type="Pfam" id="PF00403">
    <property type="entry name" value="HMA"/>
    <property type="match status" value="1"/>
</dbReference>
<feature type="domain" description="HMA" evidence="7">
    <location>
        <begin position="66"/>
        <end position="129"/>
    </location>
</feature>
<dbReference type="InterPro" id="IPR006121">
    <property type="entry name" value="HMA_dom"/>
</dbReference>
<dbReference type="PANTHER" id="PTHR45868:SF93">
    <property type="entry name" value="OS12G0144600 PROTEIN"/>
    <property type="match status" value="1"/>
</dbReference>
<proteinExistence type="inferred from homology"/>
<dbReference type="SUPFAM" id="SSF55008">
    <property type="entry name" value="HMA, heavy metal-associated domain"/>
    <property type="match status" value="1"/>
</dbReference>
<keyword evidence="2" id="KW-0488">Methylation</keyword>
<dbReference type="AlphaFoldDB" id="A0A4S4D7I3"/>
<feature type="region of interest" description="Disordered" evidence="6">
    <location>
        <begin position="241"/>
        <end position="287"/>
    </location>
</feature>
<comment type="subcellular location">
    <subcellularLocation>
        <location evidence="1">Membrane</location>
        <topology evidence="1">Peripheral membrane protein</topology>
    </subcellularLocation>
</comment>
<dbReference type="STRING" id="542762.A0A4S4D7I3"/>
<accession>A0A4S4D7I3</accession>
<evidence type="ECO:0000313" key="8">
    <source>
        <dbReference type="EMBL" id="THF98390.1"/>
    </source>
</evidence>
<keyword evidence="4" id="KW-0449">Lipoprotein</keyword>
<comment type="similarity">
    <text evidence="5">Belongs to the HIPP family.</text>
</comment>
<evidence type="ECO:0000256" key="3">
    <source>
        <dbReference type="ARBA" id="ARBA00022723"/>
    </source>
</evidence>
<comment type="caution">
    <text evidence="8">The sequence shown here is derived from an EMBL/GenBank/DDBJ whole genome shotgun (WGS) entry which is preliminary data.</text>
</comment>
<dbReference type="GO" id="GO:0009626">
    <property type="term" value="P:plant-type hypersensitive response"/>
    <property type="evidence" value="ECO:0007669"/>
    <property type="project" value="UniProtKB-KW"/>
</dbReference>
<dbReference type="PROSITE" id="PS50846">
    <property type="entry name" value="HMA_2"/>
    <property type="match status" value="1"/>
</dbReference>
<dbReference type="Proteomes" id="UP000306102">
    <property type="component" value="Unassembled WGS sequence"/>
</dbReference>
<dbReference type="PANTHER" id="PTHR45868">
    <property type="entry name" value="HEAVY METAL-ASSOCIATED ISOPRENYLATED PLANT PROTEIN 33-RELATED"/>
    <property type="match status" value="1"/>
</dbReference>
<keyword evidence="4" id="KW-0636">Prenylation</keyword>
<keyword evidence="9" id="KW-1185">Reference proteome</keyword>
<evidence type="ECO:0000313" key="9">
    <source>
        <dbReference type="Proteomes" id="UP000306102"/>
    </source>
</evidence>
<evidence type="ECO:0000256" key="5">
    <source>
        <dbReference type="ARBA" id="ARBA00024045"/>
    </source>
</evidence>
<name>A0A4S4D7I3_CAMSN</name>
<dbReference type="GO" id="GO:0016020">
    <property type="term" value="C:membrane"/>
    <property type="evidence" value="ECO:0007669"/>
    <property type="project" value="UniProtKB-SubCell"/>
</dbReference>
<evidence type="ECO:0000256" key="1">
    <source>
        <dbReference type="ARBA" id="ARBA00004170"/>
    </source>
</evidence>